<gene>
    <name evidence="4" type="ORF">HY912_06635</name>
</gene>
<dbReference type="Proteomes" id="UP000807825">
    <property type="component" value="Unassembled WGS sequence"/>
</dbReference>
<dbReference type="PANTHER" id="PTHR30024">
    <property type="entry name" value="ALIPHATIC SULFONATES-BINDING PROTEIN-RELATED"/>
    <property type="match status" value="1"/>
</dbReference>
<evidence type="ECO:0000313" key="4">
    <source>
        <dbReference type="EMBL" id="MBI5249153.1"/>
    </source>
</evidence>
<dbReference type="EMBL" id="JACRDE010000185">
    <property type="protein sequence ID" value="MBI5249153.1"/>
    <property type="molecule type" value="Genomic_DNA"/>
</dbReference>
<comment type="caution">
    <text evidence="4">The sequence shown here is derived from an EMBL/GenBank/DDBJ whole genome shotgun (WGS) entry which is preliminary data.</text>
</comment>
<accession>A0A9D6V1R9</accession>
<proteinExistence type="inferred from homology"/>
<evidence type="ECO:0000313" key="5">
    <source>
        <dbReference type="Proteomes" id="UP000807825"/>
    </source>
</evidence>
<dbReference type="GO" id="GO:0042597">
    <property type="term" value="C:periplasmic space"/>
    <property type="evidence" value="ECO:0007669"/>
    <property type="project" value="UniProtKB-SubCell"/>
</dbReference>
<sequence>MNVDRHSRKIVRMGYMPVVTNLAAPLLDYASRSGTGIQFEALKFSSFAEMGESLRNGHIHAAFIIAPLSIVLHQQGAGVKLVYIGNRHESTLVCRKDLKVKSFADLAGKTIAVPMRYSGHNIATRMLGERFGLSGSNLNIVEMNPPDMPSALATGSLDAYFVGEPFAAKTVHAGESQVVYYVEQFWPNFICNLMLVKQDFIDLDPEAVSLLVQAAARSGMWAKNNVKTAAEIVSKYWNQPADLVEYAMNTPLNRVVFDKFVPKYDEMQNLSDLMVKFKLLEGNDIQGLIDDSFAKNANLDGISDIKSILNPPKE</sequence>
<dbReference type="PANTHER" id="PTHR30024:SF47">
    <property type="entry name" value="TAURINE-BINDING PERIPLASMIC PROTEIN"/>
    <property type="match status" value="1"/>
</dbReference>
<dbReference type="SUPFAM" id="SSF53850">
    <property type="entry name" value="Periplasmic binding protein-like II"/>
    <property type="match status" value="1"/>
</dbReference>
<dbReference type="AlphaFoldDB" id="A0A9D6V1R9"/>
<dbReference type="Gene3D" id="3.40.190.10">
    <property type="entry name" value="Periplasmic binding protein-like II"/>
    <property type="match status" value="2"/>
</dbReference>
<keyword evidence="3" id="KW-0732">Signal</keyword>
<evidence type="ECO:0000256" key="1">
    <source>
        <dbReference type="ARBA" id="ARBA00004418"/>
    </source>
</evidence>
<evidence type="ECO:0000256" key="3">
    <source>
        <dbReference type="ARBA" id="ARBA00022729"/>
    </source>
</evidence>
<comment type="subcellular location">
    <subcellularLocation>
        <location evidence="1">Periplasm</location>
    </subcellularLocation>
</comment>
<protein>
    <submittedName>
        <fullName evidence="4">ABC transporter substrate-binding protein</fullName>
    </submittedName>
</protein>
<organism evidence="4 5">
    <name type="scientific">Desulfomonile tiedjei</name>
    <dbReference type="NCBI Taxonomy" id="2358"/>
    <lineage>
        <taxon>Bacteria</taxon>
        <taxon>Pseudomonadati</taxon>
        <taxon>Thermodesulfobacteriota</taxon>
        <taxon>Desulfomonilia</taxon>
        <taxon>Desulfomonilales</taxon>
        <taxon>Desulfomonilaceae</taxon>
        <taxon>Desulfomonile</taxon>
    </lineage>
</organism>
<dbReference type="Pfam" id="PF13379">
    <property type="entry name" value="NMT1_2"/>
    <property type="match status" value="1"/>
</dbReference>
<reference evidence="4" key="1">
    <citation type="submission" date="2020-07" db="EMBL/GenBank/DDBJ databases">
        <title>Huge and variable diversity of episymbiotic CPR bacteria and DPANN archaea in groundwater ecosystems.</title>
        <authorList>
            <person name="He C.Y."/>
            <person name="Keren R."/>
            <person name="Whittaker M."/>
            <person name="Farag I.F."/>
            <person name="Doudna J."/>
            <person name="Cate J.H.D."/>
            <person name="Banfield J.F."/>
        </authorList>
    </citation>
    <scope>NUCLEOTIDE SEQUENCE</scope>
    <source>
        <strain evidence="4">NC_groundwater_1664_Pr3_B-0.1um_52_9</strain>
    </source>
</reference>
<comment type="similarity">
    <text evidence="2">Belongs to the bacterial solute-binding protein SsuA/TauA family.</text>
</comment>
<name>A0A9D6V1R9_9BACT</name>
<evidence type="ECO:0000256" key="2">
    <source>
        <dbReference type="ARBA" id="ARBA00010742"/>
    </source>
</evidence>